<dbReference type="EMBL" id="JBHSXN010000002">
    <property type="protein sequence ID" value="MFC6953146.1"/>
    <property type="molecule type" value="Genomic_DNA"/>
</dbReference>
<feature type="transmembrane region" description="Helical" evidence="1">
    <location>
        <begin position="250"/>
        <end position="269"/>
    </location>
</feature>
<proteinExistence type="predicted"/>
<keyword evidence="1" id="KW-0812">Transmembrane</keyword>
<protein>
    <submittedName>
        <fullName evidence="2">GIDE domain-containing protein</fullName>
    </submittedName>
</protein>
<keyword evidence="1" id="KW-1133">Transmembrane helix</keyword>
<dbReference type="AlphaFoldDB" id="A0ABD5VJS6"/>
<name>A0ABD5VJS6_9EURY</name>
<feature type="transmembrane region" description="Helical" evidence="1">
    <location>
        <begin position="12"/>
        <end position="35"/>
    </location>
</feature>
<organism evidence="2 3">
    <name type="scientific">Halorubellus litoreus</name>
    <dbReference type="NCBI Taxonomy" id="755308"/>
    <lineage>
        <taxon>Archaea</taxon>
        <taxon>Methanobacteriati</taxon>
        <taxon>Methanobacteriota</taxon>
        <taxon>Stenosarchaea group</taxon>
        <taxon>Halobacteria</taxon>
        <taxon>Halobacteriales</taxon>
        <taxon>Halorubellaceae</taxon>
        <taxon>Halorubellus</taxon>
    </lineage>
</organism>
<keyword evidence="3" id="KW-1185">Reference proteome</keyword>
<reference evidence="2 3" key="1">
    <citation type="journal article" date="2019" name="Int. J. Syst. Evol. Microbiol.">
        <title>The Global Catalogue of Microorganisms (GCM) 10K type strain sequencing project: providing services to taxonomists for standard genome sequencing and annotation.</title>
        <authorList>
            <consortium name="The Broad Institute Genomics Platform"/>
            <consortium name="The Broad Institute Genome Sequencing Center for Infectious Disease"/>
            <person name="Wu L."/>
            <person name="Ma J."/>
        </authorList>
    </citation>
    <scope>NUCLEOTIDE SEQUENCE [LARGE SCALE GENOMIC DNA]</scope>
    <source>
        <strain evidence="2 3">GX26</strain>
    </source>
</reference>
<dbReference type="RefSeq" id="WP_336350112.1">
    <property type="nucleotide sequence ID" value="NZ_JAZAQL010000002.1"/>
</dbReference>
<evidence type="ECO:0000313" key="2">
    <source>
        <dbReference type="EMBL" id="MFC6953146.1"/>
    </source>
</evidence>
<dbReference type="Proteomes" id="UP001596395">
    <property type="component" value="Unassembled WGS sequence"/>
</dbReference>
<keyword evidence="1" id="KW-0472">Membrane</keyword>
<evidence type="ECO:0000256" key="1">
    <source>
        <dbReference type="SAM" id="Phobius"/>
    </source>
</evidence>
<gene>
    <name evidence="2" type="ORF">ACFQGB_09745</name>
</gene>
<evidence type="ECO:0000313" key="3">
    <source>
        <dbReference type="Proteomes" id="UP001596395"/>
    </source>
</evidence>
<sequence>MFAPLVQLGGGNLLPLAFLSMFLLVGLGVAAYGVANLRTYVQLKSMTPTDAHAVGSGLVEVEGEAAPGPRTLEAPFSGEECLAYEFEVERYHADDDGSNWQTKASGTRTVPFLVTDETGTVGVKPTEAGLSVDRDYRIVVGNDEQPPARVRAFLAREDDLDHDTASFDVAGISIGGDRHRFTERRLDPGESAYAAGRAEPTTAVDGESPTVVDANDGGRFGSLFGAPFVVADAGEGEAEWRHLKLGVGSLLFGALFSAIPLYVLSGALLG</sequence>
<comment type="caution">
    <text evidence="2">The sequence shown here is derived from an EMBL/GenBank/DDBJ whole genome shotgun (WGS) entry which is preliminary data.</text>
</comment>
<accession>A0ABD5VJS6</accession>